<dbReference type="SUPFAM" id="SSF53335">
    <property type="entry name" value="S-adenosyl-L-methionine-dependent methyltransferases"/>
    <property type="match status" value="2"/>
</dbReference>
<reference evidence="4 5" key="1">
    <citation type="submission" date="2014-03" db="EMBL/GenBank/DDBJ databases">
        <title>Genomics of Bifidobacteria.</title>
        <authorList>
            <person name="Ventura M."/>
            <person name="Milani C."/>
            <person name="Lugli G.A."/>
        </authorList>
    </citation>
    <scope>NUCLEOTIDE SEQUENCE [LARGE SCALE GENOMIC DNA]</scope>
    <source>
        <strain evidence="4 5">LMG 21816</strain>
    </source>
</reference>
<feature type="coiled-coil region" evidence="3">
    <location>
        <begin position="137"/>
        <end position="171"/>
    </location>
</feature>
<organism evidence="4 5">
    <name type="scientific">Bifidobacterium pullorum</name>
    <dbReference type="NCBI Taxonomy" id="78448"/>
    <lineage>
        <taxon>Bacteria</taxon>
        <taxon>Bacillati</taxon>
        <taxon>Actinomycetota</taxon>
        <taxon>Actinomycetes</taxon>
        <taxon>Bifidobacteriales</taxon>
        <taxon>Bifidobacteriaceae</taxon>
        <taxon>Bifidobacterium</taxon>
    </lineage>
</organism>
<dbReference type="CDD" id="cd02440">
    <property type="entry name" value="AdoMet_MTases"/>
    <property type="match status" value="1"/>
</dbReference>
<accession>A0A7V8HPT5</accession>
<dbReference type="AlphaFoldDB" id="A0A7V8HPT5"/>
<dbReference type="PANTHER" id="PTHR43542">
    <property type="entry name" value="METHYLTRANSFERASE"/>
    <property type="match status" value="1"/>
</dbReference>
<dbReference type="GO" id="GO:0003676">
    <property type="term" value="F:nucleic acid binding"/>
    <property type="evidence" value="ECO:0007669"/>
    <property type="project" value="InterPro"/>
</dbReference>
<dbReference type="Gene3D" id="3.40.50.150">
    <property type="entry name" value="Vaccinia Virus protein VP39"/>
    <property type="match status" value="1"/>
</dbReference>
<dbReference type="PANTHER" id="PTHR43542:SF1">
    <property type="entry name" value="METHYLTRANSFERASE"/>
    <property type="match status" value="1"/>
</dbReference>
<dbReference type="Pfam" id="PF03602">
    <property type="entry name" value="Cons_hypoth95"/>
    <property type="match status" value="2"/>
</dbReference>
<evidence type="ECO:0000256" key="3">
    <source>
        <dbReference type="SAM" id="Coils"/>
    </source>
</evidence>
<dbReference type="InterPro" id="IPR002052">
    <property type="entry name" value="DNA_methylase_N6_adenine_CS"/>
</dbReference>
<gene>
    <name evidence="4" type="ORF">BPULL_1500</name>
</gene>
<evidence type="ECO:0000313" key="5">
    <source>
        <dbReference type="Proteomes" id="UP000029109"/>
    </source>
</evidence>
<evidence type="ECO:0000256" key="2">
    <source>
        <dbReference type="ARBA" id="ARBA00022679"/>
    </source>
</evidence>
<evidence type="ECO:0000256" key="1">
    <source>
        <dbReference type="ARBA" id="ARBA00022603"/>
    </source>
</evidence>
<dbReference type="InterPro" id="IPR004398">
    <property type="entry name" value="RNA_MeTrfase_RsmD"/>
</dbReference>
<comment type="caution">
    <text evidence="4">The sequence shown here is derived from an EMBL/GenBank/DDBJ whole genome shotgun (WGS) entry which is preliminary data.</text>
</comment>
<dbReference type="GO" id="GO:0031167">
    <property type="term" value="P:rRNA methylation"/>
    <property type="evidence" value="ECO:0007669"/>
    <property type="project" value="InterPro"/>
</dbReference>
<dbReference type="EMBL" id="JGZJ01000009">
    <property type="protein sequence ID" value="KFI81834.1"/>
    <property type="molecule type" value="Genomic_DNA"/>
</dbReference>
<evidence type="ECO:0000313" key="4">
    <source>
        <dbReference type="EMBL" id="KFI81834.1"/>
    </source>
</evidence>
<protein>
    <submittedName>
        <fullName evidence="4">Methyltransferase</fullName>
    </submittedName>
</protein>
<dbReference type="PROSITE" id="PS00092">
    <property type="entry name" value="N6_MTASE"/>
    <property type="match status" value="1"/>
</dbReference>
<keyword evidence="3" id="KW-0175">Coiled coil</keyword>
<proteinExistence type="predicted"/>
<dbReference type="Proteomes" id="UP000029109">
    <property type="component" value="Unassembled WGS sequence"/>
</dbReference>
<keyword evidence="2 4" id="KW-0808">Transferase</keyword>
<sequence>MKQGKFTAKERAYLMSLPAVESVTSERIFYAERFKTECMRRYHEGESPTKIFNDAGLYSSLIGYKRIERCIARWRADERSGRLGGEYETSDMMMGNLPGEAVTPRFLGNGANGARNARWPIDARAPRPVQDVSGLLLMRYESRLRTLEKRIALMAERIDRLERSVARSTSEALIEAGDDSAACTDARIWIMEDMRVIAGRFKGLELKAAKNGTRPTTDRTKEAIFSRLESWAVLEDARVLDLFAGTGALGIEALSRGARDLVSVESAAPAASLISGAFAELRHNRAWERGMSVRLVRKRAEQYVIGTMRVPQDGAATHPEFSGKLPGGTGAGMEGVVPNTTIHDGADGAAVASGEVSSVVAAGGAARPQAFDVIFIDPPYAFTTEACNRLLADLVVSGLAVPHTVIVLERSTRSDDPTPPEGWQVTDRRDYGETAVHYIEAAV</sequence>
<dbReference type="InterPro" id="IPR029063">
    <property type="entry name" value="SAM-dependent_MTases_sf"/>
</dbReference>
<dbReference type="GO" id="GO:0008168">
    <property type="term" value="F:methyltransferase activity"/>
    <property type="evidence" value="ECO:0007669"/>
    <property type="project" value="UniProtKB-KW"/>
</dbReference>
<keyword evidence="1 4" id="KW-0489">Methyltransferase</keyword>
<name>A0A7V8HPT5_9BIFI</name>